<organism evidence="3 4">
    <name type="scientific">Stackebrandtia endophytica</name>
    <dbReference type="NCBI Taxonomy" id="1496996"/>
    <lineage>
        <taxon>Bacteria</taxon>
        <taxon>Bacillati</taxon>
        <taxon>Actinomycetota</taxon>
        <taxon>Actinomycetes</taxon>
        <taxon>Glycomycetales</taxon>
        <taxon>Glycomycetaceae</taxon>
        <taxon>Stackebrandtia</taxon>
    </lineage>
</organism>
<dbReference type="EMBL" id="VFOW01000001">
    <property type="protein sequence ID" value="TQL77792.1"/>
    <property type="molecule type" value="Genomic_DNA"/>
</dbReference>
<dbReference type="InterPro" id="IPR002477">
    <property type="entry name" value="Peptidoglycan-bd-like"/>
</dbReference>
<dbReference type="Gene3D" id="3.30.1380.10">
    <property type="match status" value="1"/>
</dbReference>
<dbReference type="PROSITE" id="PS51318">
    <property type="entry name" value="TAT"/>
    <property type="match status" value="1"/>
</dbReference>
<name>A0A543AYY9_9ACTN</name>
<evidence type="ECO:0000259" key="2">
    <source>
        <dbReference type="Pfam" id="PF08291"/>
    </source>
</evidence>
<dbReference type="Proteomes" id="UP000317043">
    <property type="component" value="Unassembled WGS sequence"/>
</dbReference>
<dbReference type="Gene3D" id="1.10.101.10">
    <property type="entry name" value="PGBD-like superfamily/PGBD"/>
    <property type="match status" value="1"/>
</dbReference>
<sequence length="244" mass="25516">MSKQSRRAFLTAAVAVPTTAAVIGLTGGTAHAAKYSWPSTPLKIGSSGAHVTALQIRIAGYPGYNAVLATDGAFGQLTHNAVRRFQSAYGLAVDGVAGPATFGKLSSLESSDQTPIHFEYSEFLSRCDPNNFCGGKVGCATAKENARRTMWKLEAMRHALGDKAINISSGFRSSGCNAAVGGASNSRHMYGDAADLVGSHSFCTLARQARNHGFRQILGPGYPGHNDHVHVASGGSTWSAPNCM</sequence>
<dbReference type="InterPro" id="IPR006311">
    <property type="entry name" value="TAT_signal"/>
</dbReference>
<dbReference type="RefSeq" id="WP_142041215.1">
    <property type="nucleotide sequence ID" value="NZ_JBHTGS010000001.1"/>
</dbReference>
<gene>
    <name evidence="3" type="ORF">FB566_3359</name>
</gene>
<comment type="caution">
    <text evidence="3">The sequence shown here is derived from an EMBL/GenBank/DDBJ whole genome shotgun (WGS) entry which is preliminary data.</text>
</comment>
<dbReference type="InParanoid" id="A0A543AYY9"/>
<protein>
    <submittedName>
        <fullName evidence="3">Zinc D-Ala-D-Ala carboxypeptidase</fullName>
    </submittedName>
</protein>
<evidence type="ECO:0000259" key="1">
    <source>
        <dbReference type="Pfam" id="PF01471"/>
    </source>
</evidence>
<dbReference type="SUPFAM" id="SSF47090">
    <property type="entry name" value="PGBD-like"/>
    <property type="match status" value="1"/>
</dbReference>
<dbReference type="InterPro" id="IPR036366">
    <property type="entry name" value="PGBDSf"/>
</dbReference>
<accession>A0A543AYY9</accession>
<dbReference type="Pfam" id="PF08291">
    <property type="entry name" value="Peptidase_M15_3"/>
    <property type="match status" value="1"/>
</dbReference>
<dbReference type="InterPro" id="IPR019793">
    <property type="entry name" value="Peroxidases_heam-ligand_BS"/>
</dbReference>
<dbReference type="InterPro" id="IPR036365">
    <property type="entry name" value="PGBD-like_sf"/>
</dbReference>
<evidence type="ECO:0000313" key="4">
    <source>
        <dbReference type="Proteomes" id="UP000317043"/>
    </source>
</evidence>
<dbReference type="AlphaFoldDB" id="A0A543AYY9"/>
<dbReference type="GO" id="GO:0004180">
    <property type="term" value="F:carboxypeptidase activity"/>
    <property type="evidence" value="ECO:0007669"/>
    <property type="project" value="UniProtKB-KW"/>
</dbReference>
<dbReference type="Pfam" id="PF01471">
    <property type="entry name" value="PG_binding_1"/>
    <property type="match status" value="1"/>
</dbReference>
<keyword evidence="3" id="KW-0378">Hydrolase</keyword>
<feature type="domain" description="Peptidase M15A C-terminal" evidence="2">
    <location>
        <begin position="118"/>
        <end position="232"/>
    </location>
</feature>
<dbReference type="OrthoDB" id="9810670at2"/>
<reference evidence="3 4" key="1">
    <citation type="submission" date="2019-06" db="EMBL/GenBank/DDBJ databases">
        <title>Sequencing the genomes of 1000 actinobacteria strains.</title>
        <authorList>
            <person name="Klenk H.-P."/>
        </authorList>
    </citation>
    <scope>NUCLEOTIDE SEQUENCE [LARGE SCALE GENOMIC DNA]</scope>
    <source>
        <strain evidence="3 4">DSM 45928</strain>
    </source>
</reference>
<feature type="domain" description="Peptidoglycan binding-like" evidence="1">
    <location>
        <begin position="48"/>
        <end position="105"/>
    </location>
</feature>
<dbReference type="PROSITE" id="PS00435">
    <property type="entry name" value="PEROXIDASE_1"/>
    <property type="match status" value="1"/>
</dbReference>
<evidence type="ECO:0000313" key="3">
    <source>
        <dbReference type="EMBL" id="TQL77792.1"/>
    </source>
</evidence>
<dbReference type="InterPro" id="IPR013230">
    <property type="entry name" value="Peptidase_M15A_C"/>
</dbReference>
<keyword evidence="3" id="KW-0645">Protease</keyword>
<keyword evidence="3" id="KW-0121">Carboxypeptidase</keyword>
<dbReference type="SUPFAM" id="SSF55166">
    <property type="entry name" value="Hedgehog/DD-peptidase"/>
    <property type="match status" value="1"/>
</dbReference>
<keyword evidence="4" id="KW-1185">Reference proteome</keyword>
<proteinExistence type="predicted"/>
<dbReference type="InterPro" id="IPR009045">
    <property type="entry name" value="Zn_M74/Hedgehog-like"/>
</dbReference>